<comment type="similarity">
    <text evidence="1">Belongs to the pseudomonas-type ThrB family.</text>
</comment>
<dbReference type="Gene3D" id="3.90.1200.10">
    <property type="match status" value="1"/>
</dbReference>
<dbReference type="EMBL" id="QGKL01000042">
    <property type="protein sequence ID" value="PWQ93538.1"/>
    <property type="molecule type" value="Genomic_DNA"/>
</dbReference>
<sequence>MVVLNQYIYSRLSPESVQAHLEHHYDLSPIKSCVFYVFGLHDNYLVKTEESQFILRLYRNQWRNADEVFFELELLNYLKQQAQAVASPLHTKAHELAFEIQSPEGVRFSALFNYADGKGLTQEISTQESELLGTTIANIHSATGDFKTTHKRNELNLTYLLDESVELIAPFINAEKQEFLTEIQKKLHKQLLPITQSDADFGICIGDVNQSNFHINTSKQITVFDFDQCGYGYRAFEVGKFSSSLFRSPNKKQLTKAFLKGYETVRKLSTVEKNAIPYFEIAATIWVMSIRVANEDKVGHLHLEEGYWNQRFAILEALDKQVS</sequence>
<comment type="caution">
    <text evidence="3">The sequence shown here is derived from an EMBL/GenBank/DDBJ whole genome shotgun (WGS) entry which is preliminary data.</text>
</comment>
<dbReference type="PANTHER" id="PTHR21064:SF6">
    <property type="entry name" value="AMINOGLYCOSIDE PHOSPHOTRANSFERASE DOMAIN-CONTAINING PROTEIN"/>
    <property type="match status" value="1"/>
</dbReference>
<dbReference type="InterPro" id="IPR011009">
    <property type="entry name" value="Kinase-like_dom_sf"/>
</dbReference>
<protein>
    <submittedName>
        <fullName evidence="3">Homoserine kinase type II (Protein kinase fold)</fullName>
    </submittedName>
</protein>
<keyword evidence="4" id="KW-1185">Reference proteome</keyword>
<feature type="domain" description="Aminoglycoside phosphotransferase" evidence="2">
    <location>
        <begin position="41"/>
        <end position="263"/>
    </location>
</feature>
<dbReference type="GO" id="GO:0004413">
    <property type="term" value="F:homoserine kinase activity"/>
    <property type="evidence" value="ECO:0007669"/>
    <property type="project" value="TreeGrafter"/>
</dbReference>
<dbReference type="Pfam" id="PF01636">
    <property type="entry name" value="APH"/>
    <property type="match status" value="1"/>
</dbReference>
<evidence type="ECO:0000313" key="3">
    <source>
        <dbReference type="EMBL" id="PWQ93538.1"/>
    </source>
</evidence>
<organism evidence="3 4">
    <name type="scientific">Leucothrix arctica</name>
    <dbReference type="NCBI Taxonomy" id="1481894"/>
    <lineage>
        <taxon>Bacteria</taxon>
        <taxon>Pseudomonadati</taxon>
        <taxon>Pseudomonadota</taxon>
        <taxon>Gammaproteobacteria</taxon>
        <taxon>Thiotrichales</taxon>
        <taxon>Thiotrichaceae</taxon>
        <taxon>Leucothrix</taxon>
    </lineage>
</organism>
<evidence type="ECO:0000256" key="1">
    <source>
        <dbReference type="ARBA" id="ARBA00038240"/>
    </source>
</evidence>
<name>A0A317C4N0_9GAMM</name>
<gene>
    <name evidence="3" type="ORF">DKT75_18130</name>
</gene>
<dbReference type="PANTHER" id="PTHR21064">
    <property type="entry name" value="AMINOGLYCOSIDE PHOSPHOTRANSFERASE DOMAIN-CONTAINING PROTEIN-RELATED"/>
    <property type="match status" value="1"/>
</dbReference>
<dbReference type="Proteomes" id="UP000245506">
    <property type="component" value="Unassembled WGS sequence"/>
</dbReference>
<accession>A0A317C4N0</accession>
<evidence type="ECO:0000313" key="4">
    <source>
        <dbReference type="Proteomes" id="UP000245506"/>
    </source>
</evidence>
<keyword evidence="3" id="KW-0418">Kinase</keyword>
<evidence type="ECO:0000259" key="2">
    <source>
        <dbReference type="Pfam" id="PF01636"/>
    </source>
</evidence>
<proteinExistence type="inferred from homology"/>
<dbReference type="InterPro" id="IPR050249">
    <property type="entry name" value="Pseudomonas-type_ThrB"/>
</dbReference>
<dbReference type="Gene3D" id="3.30.200.20">
    <property type="entry name" value="Phosphorylase Kinase, domain 1"/>
    <property type="match status" value="1"/>
</dbReference>
<dbReference type="InterPro" id="IPR002575">
    <property type="entry name" value="Aminoglycoside_PTrfase"/>
</dbReference>
<reference evidence="3 4" key="1">
    <citation type="submission" date="2018-05" db="EMBL/GenBank/DDBJ databases">
        <title>Leucothrix arctica sp. nov., isolated from Arctic seawater.</title>
        <authorList>
            <person name="Choi A."/>
            <person name="Baek K."/>
        </authorList>
    </citation>
    <scope>NUCLEOTIDE SEQUENCE [LARGE SCALE GENOMIC DNA]</scope>
    <source>
        <strain evidence="3 4">IMCC9719</strain>
    </source>
</reference>
<dbReference type="AlphaFoldDB" id="A0A317C4N0"/>
<dbReference type="SUPFAM" id="SSF56112">
    <property type="entry name" value="Protein kinase-like (PK-like)"/>
    <property type="match status" value="1"/>
</dbReference>
<keyword evidence="3" id="KW-0808">Transferase</keyword>
<dbReference type="GO" id="GO:0009088">
    <property type="term" value="P:threonine biosynthetic process"/>
    <property type="evidence" value="ECO:0007669"/>
    <property type="project" value="TreeGrafter"/>
</dbReference>